<reference evidence="3" key="1">
    <citation type="submission" date="2020-03" db="EMBL/GenBank/DDBJ databases">
        <title>Castanea mollissima Vanexum genome sequencing.</title>
        <authorList>
            <person name="Staton M."/>
        </authorList>
    </citation>
    <scope>NUCLEOTIDE SEQUENCE</scope>
    <source>
        <tissue evidence="3">Leaf</tissue>
    </source>
</reference>
<dbReference type="Proteomes" id="UP000737018">
    <property type="component" value="Unassembled WGS sequence"/>
</dbReference>
<keyword evidence="2" id="KW-1133">Transmembrane helix</keyword>
<sequence>MGGRSSESSSGEEDGDADWKAKINSVASSSAFSSLKNGSSTLSNNPTNRYHAEDDDNHDNGYHTHKPQQLKHYQVKAQKILDDILEKTLVTVRDPVDVPEKDPETDEGGIRLFKHAPPGIVFDHIDELQQPRKRPRILPGKEIDEKSKKFRRQIQSVAVGGEYIMAAARDTCQKSLARLEAKDAAAKAAANREKERVAELKRIRGERWLPSIAKKMQVSTNSIVLIFWWTNYYDIYNNKENSSGNDLVMVAPRWNDVNHVMVVVVVAGVATVDCLLGGSGGAIDADGGGAVDSGCGTTALTTMVMVTMWKVILGCLGCFGRKMAHVVAMVVDGLGLFVRTLWGLQERRFSTTFEAVRSAAVSMTMSLMFCFLSIHRHQQQRGMGLAFL</sequence>
<keyword evidence="2" id="KW-0472">Membrane</keyword>
<feature type="region of interest" description="Disordered" evidence="1">
    <location>
        <begin position="1"/>
        <end position="70"/>
    </location>
</feature>
<evidence type="ECO:0000256" key="2">
    <source>
        <dbReference type="SAM" id="Phobius"/>
    </source>
</evidence>
<evidence type="ECO:0000256" key="1">
    <source>
        <dbReference type="SAM" id="MobiDB-lite"/>
    </source>
</evidence>
<feature type="transmembrane region" description="Helical" evidence="2">
    <location>
        <begin position="299"/>
        <end position="319"/>
    </location>
</feature>
<proteinExistence type="predicted"/>
<dbReference type="OrthoDB" id="1919921at2759"/>
<feature type="transmembrane region" description="Helical" evidence="2">
    <location>
        <begin position="356"/>
        <end position="374"/>
    </location>
</feature>
<comment type="caution">
    <text evidence="3">The sequence shown here is derived from an EMBL/GenBank/DDBJ whole genome shotgun (WGS) entry which is preliminary data.</text>
</comment>
<dbReference type="EMBL" id="JRKL02005921">
    <property type="protein sequence ID" value="KAF3949706.1"/>
    <property type="molecule type" value="Genomic_DNA"/>
</dbReference>
<dbReference type="PANTHER" id="PTHR36765:SF1">
    <property type="entry name" value="EXPRESSED PROTEIN"/>
    <property type="match status" value="1"/>
</dbReference>
<accession>A0A8J4VHY9</accession>
<protein>
    <submittedName>
        <fullName evidence="3">Uncharacterized protein</fullName>
    </submittedName>
</protein>
<dbReference type="PANTHER" id="PTHR36765">
    <property type="entry name" value="EXPRESSED PROTEIN"/>
    <property type="match status" value="1"/>
</dbReference>
<feature type="compositionally biased region" description="Low complexity" evidence="1">
    <location>
        <begin position="25"/>
        <end position="40"/>
    </location>
</feature>
<name>A0A8J4VHY9_9ROSI</name>
<keyword evidence="4" id="KW-1185">Reference proteome</keyword>
<gene>
    <name evidence="3" type="ORF">CMV_024458</name>
</gene>
<organism evidence="3 4">
    <name type="scientific">Castanea mollissima</name>
    <name type="common">Chinese chestnut</name>
    <dbReference type="NCBI Taxonomy" id="60419"/>
    <lineage>
        <taxon>Eukaryota</taxon>
        <taxon>Viridiplantae</taxon>
        <taxon>Streptophyta</taxon>
        <taxon>Embryophyta</taxon>
        <taxon>Tracheophyta</taxon>
        <taxon>Spermatophyta</taxon>
        <taxon>Magnoliopsida</taxon>
        <taxon>eudicotyledons</taxon>
        <taxon>Gunneridae</taxon>
        <taxon>Pentapetalae</taxon>
        <taxon>rosids</taxon>
        <taxon>fabids</taxon>
        <taxon>Fagales</taxon>
        <taxon>Fagaceae</taxon>
        <taxon>Castanea</taxon>
    </lineage>
</organism>
<keyword evidence="2" id="KW-0812">Transmembrane</keyword>
<dbReference type="AlphaFoldDB" id="A0A8J4VHY9"/>
<evidence type="ECO:0000313" key="4">
    <source>
        <dbReference type="Proteomes" id="UP000737018"/>
    </source>
</evidence>
<feature type="transmembrane region" description="Helical" evidence="2">
    <location>
        <begin position="326"/>
        <end position="344"/>
    </location>
</feature>
<evidence type="ECO:0000313" key="3">
    <source>
        <dbReference type="EMBL" id="KAF3949706.1"/>
    </source>
</evidence>